<keyword evidence="4" id="KW-1185">Reference proteome</keyword>
<feature type="transmembrane region" description="Helical" evidence="1">
    <location>
        <begin position="69"/>
        <end position="89"/>
    </location>
</feature>
<proteinExistence type="predicted"/>
<evidence type="ECO:0000259" key="2">
    <source>
        <dbReference type="Pfam" id="PF13559"/>
    </source>
</evidence>
<evidence type="ECO:0000313" key="4">
    <source>
        <dbReference type="Proteomes" id="UP000543556"/>
    </source>
</evidence>
<keyword evidence="1" id="KW-0812">Transmembrane</keyword>
<reference evidence="3 4" key="1">
    <citation type="submission" date="2020-02" db="EMBL/GenBank/DDBJ databases">
        <title>Genome sequence of strain AETb3-4.</title>
        <authorList>
            <person name="Gao J."/>
            <person name="Zhang X."/>
        </authorList>
    </citation>
    <scope>NUCLEOTIDE SEQUENCE [LARGE SCALE GENOMIC DNA]</scope>
    <source>
        <strain evidence="3 4">AETb3-4</strain>
    </source>
</reference>
<feature type="domain" description="Protein-glutamine gamma-glutamyltransferase-like C-terminal" evidence="2">
    <location>
        <begin position="136"/>
        <end position="202"/>
    </location>
</feature>
<comment type="caution">
    <text evidence="3">The sequence shown here is derived from an EMBL/GenBank/DDBJ whole genome shotgun (WGS) entry which is preliminary data.</text>
</comment>
<dbReference type="EMBL" id="JAAMFM010000016">
    <property type="protein sequence ID" value="NVM95534.1"/>
    <property type="molecule type" value="Genomic_DNA"/>
</dbReference>
<dbReference type="RefSeq" id="WP_176635261.1">
    <property type="nucleotide sequence ID" value="NZ_JAAMFM010000016.1"/>
</dbReference>
<evidence type="ECO:0000313" key="3">
    <source>
        <dbReference type="EMBL" id="NVM95534.1"/>
    </source>
</evidence>
<dbReference type="Pfam" id="PF13559">
    <property type="entry name" value="DUF4129"/>
    <property type="match status" value="1"/>
</dbReference>
<sequence length="233" mass="23931">MIALTLAAAAPRDVPVIPGADEARRWAAEELARTVYQDAKPGLGAQVLSWLKHAIADFLNGLGSLGGTTGLLVAVCVLVLAIIAAVLLVRPRLNRRAAQGPAVFDGPAALSAGRHRELARAAVERGDLATAVLEQFRAIVRAGEERGAASAAPGLTAVEMAGGLQLAFPHHGPALARAAELFNAVRYGHAEPSRAMYDELTATDAAVAATRPLHPDGGFDGAAGSFAWTAGGQ</sequence>
<organism evidence="3 4">
    <name type="scientific">Arthrobacter wenxiniae</name>
    <dbReference type="NCBI Taxonomy" id="2713570"/>
    <lineage>
        <taxon>Bacteria</taxon>
        <taxon>Bacillati</taxon>
        <taxon>Actinomycetota</taxon>
        <taxon>Actinomycetes</taxon>
        <taxon>Micrococcales</taxon>
        <taxon>Micrococcaceae</taxon>
        <taxon>Arthrobacter</taxon>
    </lineage>
</organism>
<accession>A0A7Y7IHF8</accession>
<dbReference type="Proteomes" id="UP000543556">
    <property type="component" value="Unassembled WGS sequence"/>
</dbReference>
<keyword evidence="1" id="KW-0472">Membrane</keyword>
<name>A0A7Y7IHF8_9MICC</name>
<protein>
    <submittedName>
        <fullName evidence="3">DUF4129 domain-containing protein</fullName>
    </submittedName>
</protein>
<evidence type="ECO:0000256" key="1">
    <source>
        <dbReference type="SAM" id="Phobius"/>
    </source>
</evidence>
<dbReference type="AlphaFoldDB" id="A0A7Y7IHF8"/>
<gene>
    <name evidence="3" type="ORF">G6034_11520</name>
</gene>
<dbReference type="InterPro" id="IPR025403">
    <property type="entry name" value="TgpA-like_C"/>
</dbReference>
<keyword evidence="1" id="KW-1133">Transmembrane helix</keyword>